<comment type="caution">
    <text evidence="1">The sequence shown here is derived from an EMBL/GenBank/DDBJ whole genome shotgun (WGS) entry which is preliminary data.</text>
</comment>
<sequence>MFHFSSASLAALSKCHPHLQAIAQAAILEIDFKVLDSTRGRDAQERAFNGGFSKVHFGDSAHNYVPAIAFDLFPAPYDWNNKDAFIRLSEVILAMPKKLKLKGLDGKPLKLRWGGDWDMNGDIRDGWDMPHFELYPWRDWAKKSKLYED</sequence>
<accession>A0A7W6CW44</accession>
<dbReference type="InterPro" id="IPR009045">
    <property type="entry name" value="Zn_M74/Hedgehog-like"/>
</dbReference>
<gene>
    <name evidence="1" type="ORF">GGQ67_003227</name>
</gene>
<dbReference type="AlphaFoldDB" id="A0A7W6CW44"/>
<proteinExistence type="predicted"/>
<dbReference type="SUPFAM" id="SSF55166">
    <property type="entry name" value="Hedgehog/DD-peptidase"/>
    <property type="match status" value="1"/>
</dbReference>
<reference evidence="1 2" key="1">
    <citation type="submission" date="2020-08" db="EMBL/GenBank/DDBJ databases">
        <title>Genomic Encyclopedia of Type Strains, Phase IV (KMG-IV): sequencing the most valuable type-strain genomes for metagenomic binning, comparative biology and taxonomic classification.</title>
        <authorList>
            <person name="Goeker M."/>
        </authorList>
    </citation>
    <scope>NUCLEOTIDE SEQUENCE [LARGE SCALE GENOMIC DNA]</scope>
    <source>
        <strain evidence="1 2">DSM 26575</strain>
    </source>
</reference>
<keyword evidence="2" id="KW-1185">Reference proteome</keyword>
<protein>
    <recommendedName>
        <fullName evidence="3">Peptidase M15C domain-containing protein</fullName>
    </recommendedName>
</protein>
<dbReference type="RefSeq" id="WP_183901102.1">
    <property type="nucleotide sequence ID" value="NZ_JACIDW010000010.1"/>
</dbReference>
<evidence type="ECO:0000313" key="2">
    <source>
        <dbReference type="Proteomes" id="UP000582090"/>
    </source>
</evidence>
<dbReference type="Proteomes" id="UP000582090">
    <property type="component" value="Unassembled WGS sequence"/>
</dbReference>
<name>A0A7W6CW44_9HYPH</name>
<organism evidence="1 2">
    <name type="scientific">Rhizobium metallidurans</name>
    <dbReference type="NCBI Taxonomy" id="1265931"/>
    <lineage>
        <taxon>Bacteria</taxon>
        <taxon>Pseudomonadati</taxon>
        <taxon>Pseudomonadota</taxon>
        <taxon>Alphaproteobacteria</taxon>
        <taxon>Hyphomicrobiales</taxon>
        <taxon>Rhizobiaceae</taxon>
        <taxon>Rhizobium/Agrobacterium group</taxon>
        <taxon>Rhizobium</taxon>
    </lineage>
</organism>
<evidence type="ECO:0008006" key="3">
    <source>
        <dbReference type="Google" id="ProtNLM"/>
    </source>
</evidence>
<dbReference type="Gene3D" id="3.30.1380.10">
    <property type="match status" value="1"/>
</dbReference>
<dbReference type="EMBL" id="JACIDW010000010">
    <property type="protein sequence ID" value="MBB3965554.1"/>
    <property type="molecule type" value="Genomic_DNA"/>
</dbReference>
<evidence type="ECO:0000313" key="1">
    <source>
        <dbReference type="EMBL" id="MBB3965554.1"/>
    </source>
</evidence>